<comment type="caution">
    <text evidence="2">The sequence shown here is derived from an EMBL/GenBank/DDBJ whole genome shotgun (WGS) entry which is preliminary data.</text>
</comment>
<dbReference type="AlphaFoldDB" id="M6VN40"/>
<keyword evidence="1" id="KW-0812">Transmembrane</keyword>
<keyword evidence="1" id="KW-0472">Membrane</keyword>
<sequence>MESARDESLCDEPETSPVPRFSLDILHSEKLKREPPKTIRNRFGGRVVDRITTFFTFSILRLICVIRLMSQ</sequence>
<accession>M6VN40</accession>
<protein>
    <submittedName>
        <fullName evidence="2">Uncharacterized protein</fullName>
    </submittedName>
</protein>
<feature type="transmembrane region" description="Helical" evidence="1">
    <location>
        <begin position="47"/>
        <end position="69"/>
    </location>
</feature>
<evidence type="ECO:0000313" key="3">
    <source>
        <dbReference type="Proteomes" id="UP000012149"/>
    </source>
</evidence>
<proteinExistence type="predicted"/>
<dbReference type="Proteomes" id="UP000012149">
    <property type="component" value="Unassembled WGS sequence"/>
</dbReference>
<gene>
    <name evidence="2" type="ORF">LEP1GSC161_1960</name>
</gene>
<keyword evidence="1" id="KW-1133">Transmembrane helix</keyword>
<name>M6VN40_9LEPT</name>
<evidence type="ECO:0000313" key="2">
    <source>
        <dbReference type="EMBL" id="EMO58917.1"/>
    </source>
</evidence>
<organism evidence="2 3">
    <name type="scientific">Leptospira santarosai str. CBC1416</name>
    <dbReference type="NCBI Taxonomy" id="1193059"/>
    <lineage>
        <taxon>Bacteria</taxon>
        <taxon>Pseudomonadati</taxon>
        <taxon>Spirochaetota</taxon>
        <taxon>Spirochaetia</taxon>
        <taxon>Leptospirales</taxon>
        <taxon>Leptospiraceae</taxon>
        <taxon>Leptospira</taxon>
    </lineage>
</organism>
<dbReference type="EMBL" id="AKWE02000054">
    <property type="protein sequence ID" value="EMO58917.1"/>
    <property type="molecule type" value="Genomic_DNA"/>
</dbReference>
<reference evidence="2 3" key="1">
    <citation type="submission" date="2013-01" db="EMBL/GenBank/DDBJ databases">
        <authorList>
            <person name="Harkins D.M."/>
            <person name="Durkin A.S."/>
            <person name="Brinkac L.M."/>
            <person name="Haft D.H."/>
            <person name="Selengut J.D."/>
            <person name="Sanka R."/>
            <person name="DePew J."/>
            <person name="Purushe J."/>
            <person name="Matthias M.A."/>
            <person name="Vinetz J.M."/>
            <person name="Sutton G.G."/>
            <person name="Nierman W.C."/>
            <person name="Fouts D.E."/>
        </authorList>
    </citation>
    <scope>NUCLEOTIDE SEQUENCE [LARGE SCALE GENOMIC DNA]</scope>
    <source>
        <strain evidence="2 3">CBC1416</strain>
    </source>
</reference>
<evidence type="ECO:0000256" key="1">
    <source>
        <dbReference type="SAM" id="Phobius"/>
    </source>
</evidence>